<proteinExistence type="predicted"/>
<reference evidence="1 2" key="1">
    <citation type="submission" date="2021-01" db="EMBL/GenBank/DDBJ databases">
        <title>Sequencing the genomes of 1000 actinobacteria strains.</title>
        <authorList>
            <person name="Klenk H.-P."/>
        </authorList>
    </citation>
    <scope>NUCLEOTIDE SEQUENCE [LARGE SCALE GENOMIC DNA]</scope>
    <source>
        <strain evidence="1 2">DSM 46000</strain>
    </source>
</reference>
<name>A0ABS2LKH5_9CELL</name>
<organism evidence="1 2">
    <name type="scientific">Oerskovia jenensis</name>
    <dbReference type="NCBI Taxonomy" id="162169"/>
    <lineage>
        <taxon>Bacteria</taxon>
        <taxon>Bacillati</taxon>
        <taxon>Actinomycetota</taxon>
        <taxon>Actinomycetes</taxon>
        <taxon>Micrococcales</taxon>
        <taxon>Cellulomonadaceae</taxon>
        <taxon>Oerskovia</taxon>
    </lineage>
</organism>
<comment type="caution">
    <text evidence="1">The sequence shown here is derived from an EMBL/GenBank/DDBJ whole genome shotgun (WGS) entry which is preliminary data.</text>
</comment>
<keyword evidence="2" id="KW-1185">Reference proteome</keyword>
<protein>
    <submittedName>
        <fullName evidence="1">Uncharacterized protein</fullName>
    </submittedName>
</protein>
<evidence type="ECO:0000313" key="1">
    <source>
        <dbReference type="EMBL" id="MBM7480928.1"/>
    </source>
</evidence>
<dbReference type="EMBL" id="JAFBBO010000001">
    <property type="protein sequence ID" value="MBM7480928.1"/>
    <property type="molecule type" value="Genomic_DNA"/>
</dbReference>
<sequence length="348" mass="38629">MSNTSEKYYSIKKRYSVVVHEADRIEFRQGAWNPTSITLTDESGSGKLASTIDLLDGAHSIDAIASLTVQSIDDVRAIIDHLVLKEVVSLQADNYLDQYIDVIQGRRAPIAVFDGPVVIAGPPEIAEPLRTGLARTVPALRVTIADEEHPLSTIDHQDTTWLEDGLDFHRNARRFEDLRGAFVVYAESVADPVKTRIVDRVLHHLGTPWLYGVVDGPFVLVGPTTVPGRTPSWDAYETRMLMNLRESASYQGYKRALAEGRVRRDKDYEVQPVLAQLLAAHLLPEATSWVTTGTAGTLSHAYTFFAPTSEFAVHEILPLPDSTVGMPVAERDDFELYFGTRTLEEIAE</sequence>
<dbReference type="Gene3D" id="3.40.50.720">
    <property type="entry name" value="NAD(P)-binding Rossmann-like Domain"/>
    <property type="match status" value="1"/>
</dbReference>
<evidence type="ECO:0000313" key="2">
    <source>
        <dbReference type="Proteomes" id="UP000698059"/>
    </source>
</evidence>
<dbReference type="RefSeq" id="WP_205308614.1">
    <property type="nucleotide sequence ID" value="NZ_BAAAVF010000001.1"/>
</dbReference>
<gene>
    <name evidence="1" type="ORF">JOD49_003848</name>
</gene>
<dbReference type="Proteomes" id="UP000698059">
    <property type="component" value="Unassembled WGS sequence"/>
</dbReference>
<accession>A0ABS2LKH5</accession>